<dbReference type="KEGG" id="cei:CEPID_06420"/>
<dbReference type="Pfam" id="PF04854">
    <property type="entry name" value="DUF624"/>
    <property type="match status" value="1"/>
</dbReference>
<evidence type="ECO:0000313" key="3">
    <source>
        <dbReference type="Proteomes" id="UP000035368"/>
    </source>
</evidence>
<keyword evidence="1" id="KW-0472">Membrane</keyword>
<dbReference type="STRING" id="1050174.CEPID_06420"/>
<protein>
    <recommendedName>
        <fullName evidence="4">DUF624 domain-containing protein</fullName>
    </recommendedName>
</protein>
<evidence type="ECO:0008006" key="4">
    <source>
        <dbReference type="Google" id="ProtNLM"/>
    </source>
</evidence>
<reference evidence="2 3" key="1">
    <citation type="submission" date="2015-05" db="EMBL/GenBank/DDBJ databases">
        <title>Complete genome sequence of Corynebacterium epidermidicanis DSM 45586, isolated from the skin of a dog suffering from pruritus.</title>
        <authorList>
            <person name="Ruckert C."/>
            <person name="Albersmeier A."/>
            <person name="Winkler A."/>
            <person name="Tauch A."/>
        </authorList>
    </citation>
    <scope>NUCLEOTIDE SEQUENCE [LARGE SCALE GENOMIC DNA]</scope>
    <source>
        <strain evidence="2 3">DSM 45586</strain>
    </source>
</reference>
<feature type="transmembrane region" description="Helical" evidence="1">
    <location>
        <begin position="73"/>
        <end position="93"/>
    </location>
</feature>
<keyword evidence="3" id="KW-1185">Reference proteome</keyword>
<feature type="transmembrane region" description="Helical" evidence="1">
    <location>
        <begin position="172"/>
        <end position="196"/>
    </location>
</feature>
<gene>
    <name evidence="2" type="ORF">CEPID_06420</name>
</gene>
<proteinExistence type="predicted"/>
<feature type="transmembrane region" description="Helical" evidence="1">
    <location>
        <begin position="149"/>
        <end position="166"/>
    </location>
</feature>
<accession>A0A0G3GPU0</accession>
<feature type="transmembrane region" description="Helical" evidence="1">
    <location>
        <begin position="105"/>
        <end position="128"/>
    </location>
</feature>
<evidence type="ECO:0000256" key="1">
    <source>
        <dbReference type="SAM" id="Phobius"/>
    </source>
</evidence>
<sequence>MFDPNGRLYAALDLAADLVILNFCFLISSLPLVSIGPATKALATQTQRLSREEAVRPVRDFFHEFRRDIPRGLLASAVLLIFFLVCSYEYLIINRANVSREAYTVVMGSLGSGVLLLTALIAWYFVLWGRGMASIRQAVWAAVRFLPRSILAAVALLTVPALVLALPGQWAAIALFSVLIGPALAWYLVALLLGGLD</sequence>
<feature type="transmembrane region" description="Helical" evidence="1">
    <location>
        <begin position="20"/>
        <end position="43"/>
    </location>
</feature>
<keyword evidence="1" id="KW-1133">Transmembrane helix</keyword>
<dbReference type="AlphaFoldDB" id="A0A0G3GPU0"/>
<keyword evidence="1" id="KW-0812">Transmembrane</keyword>
<dbReference type="InterPro" id="IPR006938">
    <property type="entry name" value="DUF624"/>
</dbReference>
<dbReference type="OrthoDB" id="9814991at2"/>
<dbReference type="PATRIC" id="fig|1050174.4.peg.1297"/>
<organism evidence="2 3">
    <name type="scientific">Corynebacterium epidermidicanis</name>
    <dbReference type="NCBI Taxonomy" id="1050174"/>
    <lineage>
        <taxon>Bacteria</taxon>
        <taxon>Bacillati</taxon>
        <taxon>Actinomycetota</taxon>
        <taxon>Actinomycetes</taxon>
        <taxon>Mycobacteriales</taxon>
        <taxon>Corynebacteriaceae</taxon>
        <taxon>Corynebacterium</taxon>
    </lineage>
</organism>
<dbReference type="RefSeq" id="WP_047240216.1">
    <property type="nucleotide sequence ID" value="NZ_CP011541.1"/>
</dbReference>
<dbReference type="Proteomes" id="UP000035368">
    <property type="component" value="Chromosome"/>
</dbReference>
<name>A0A0G3GPU0_9CORY</name>
<evidence type="ECO:0000313" key="2">
    <source>
        <dbReference type="EMBL" id="AKK03144.1"/>
    </source>
</evidence>
<dbReference type="EMBL" id="CP011541">
    <property type="protein sequence ID" value="AKK03144.1"/>
    <property type="molecule type" value="Genomic_DNA"/>
</dbReference>